<dbReference type="KEGG" id="ppru:FDP22_05430"/>
<reference evidence="1 2" key="1">
    <citation type="submission" date="2019-06" db="EMBL/GenBank/DDBJ databases">
        <title>Genome sequence of Rhodobacteraceae bacterium D4M1.</title>
        <authorList>
            <person name="Cao J."/>
        </authorList>
    </citation>
    <scope>NUCLEOTIDE SEQUENCE [LARGE SCALE GENOMIC DNA]</scope>
    <source>
        <strain evidence="1 2">D4M1</strain>
    </source>
</reference>
<evidence type="ECO:0000313" key="1">
    <source>
        <dbReference type="EMBL" id="QDL91272.1"/>
    </source>
</evidence>
<dbReference type="RefSeq" id="WP_138575670.1">
    <property type="nucleotide sequence ID" value="NZ_CP040818.1"/>
</dbReference>
<accession>A0A5B8FXM6</accession>
<dbReference type="AlphaFoldDB" id="A0A5B8FXM6"/>
<dbReference type="EMBL" id="CP040818">
    <property type="protein sequence ID" value="QDL91272.1"/>
    <property type="molecule type" value="Genomic_DNA"/>
</dbReference>
<keyword evidence="2" id="KW-1185">Reference proteome</keyword>
<evidence type="ECO:0008006" key="3">
    <source>
        <dbReference type="Google" id="ProtNLM"/>
    </source>
</evidence>
<name>A0A5B8FXM6_9RHOB</name>
<dbReference type="OrthoDB" id="7872494at2"/>
<proteinExistence type="predicted"/>
<organism evidence="1 2">
    <name type="scientific">Paroceanicella profunda</name>
    <dbReference type="NCBI Taxonomy" id="2579971"/>
    <lineage>
        <taxon>Bacteria</taxon>
        <taxon>Pseudomonadati</taxon>
        <taxon>Pseudomonadota</taxon>
        <taxon>Alphaproteobacteria</taxon>
        <taxon>Rhodobacterales</taxon>
        <taxon>Paracoccaceae</taxon>
        <taxon>Paroceanicella</taxon>
    </lineage>
</organism>
<gene>
    <name evidence="1" type="ORF">FDP22_05430</name>
</gene>
<sequence length="260" mass="29827">MQKTVFIIGRQRSGTTVLRELFMKYGAFNADEAFHGDITRPHRFYGYLARRVAEEPRLVNTAHHGWLFREYLQELHRLAEGSPVVIDLKYFALNAIPPEGPFTGQVPYLVRFMEETRPPVFHIIRRNKLRMHISEEMARKTGKWSARHAGDMPPEKGRVTIDPVQTVLRIRTMIEDDRAVKLMFANVPNRREFIYETMFRPDGSFAPFVTAGAGQVLERADLDATPSNMRMNPEPVSALVENHDALAESVRAAGYGWMLD</sequence>
<evidence type="ECO:0000313" key="2">
    <source>
        <dbReference type="Proteomes" id="UP000305888"/>
    </source>
</evidence>
<dbReference type="Proteomes" id="UP000305888">
    <property type="component" value="Chromosome"/>
</dbReference>
<dbReference type="SUPFAM" id="SSF52540">
    <property type="entry name" value="P-loop containing nucleoside triphosphate hydrolases"/>
    <property type="match status" value="1"/>
</dbReference>
<protein>
    <recommendedName>
        <fullName evidence="3">Sulfotransferase</fullName>
    </recommendedName>
</protein>
<dbReference type="InterPro" id="IPR027417">
    <property type="entry name" value="P-loop_NTPase"/>
</dbReference>
<dbReference type="Gene3D" id="3.40.50.300">
    <property type="entry name" value="P-loop containing nucleotide triphosphate hydrolases"/>
    <property type="match status" value="1"/>
</dbReference>